<dbReference type="HOGENOM" id="CLU_001305_5_1_1"/>
<gene>
    <name evidence="3" type="ORF">GALMADRAFT_135167</name>
</gene>
<feature type="domain" description="CHAT" evidence="2">
    <location>
        <begin position="598"/>
        <end position="728"/>
    </location>
</feature>
<evidence type="ECO:0000256" key="1">
    <source>
        <dbReference type="SAM" id="MobiDB-lite"/>
    </source>
</evidence>
<dbReference type="Proteomes" id="UP000027222">
    <property type="component" value="Unassembled WGS sequence"/>
</dbReference>
<evidence type="ECO:0000313" key="4">
    <source>
        <dbReference type="Proteomes" id="UP000027222"/>
    </source>
</evidence>
<organism evidence="3 4">
    <name type="scientific">Galerina marginata (strain CBS 339.88)</name>
    <dbReference type="NCBI Taxonomy" id="685588"/>
    <lineage>
        <taxon>Eukaryota</taxon>
        <taxon>Fungi</taxon>
        <taxon>Dikarya</taxon>
        <taxon>Basidiomycota</taxon>
        <taxon>Agaricomycotina</taxon>
        <taxon>Agaricomycetes</taxon>
        <taxon>Agaricomycetidae</taxon>
        <taxon>Agaricales</taxon>
        <taxon>Agaricineae</taxon>
        <taxon>Strophariaceae</taxon>
        <taxon>Galerina</taxon>
    </lineage>
</organism>
<protein>
    <recommendedName>
        <fullName evidence="2">CHAT domain-containing protein</fullName>
    </recommendedName>
</protein>
<proteinExistence type="predicted"/>
<reference evidence="4" key="1">
    <citation type="journal article" date="2014" name="Proc. Natl. Acad. Sci. U.S.A.">
        <title>Extensive sampling of basidiomycete genomes demonstrates inadequacy of the white-rot/brown-rot paradigm for wood decay fungi.</title>
        <authorList>
            <person name="Riley R."/>
            <person name="Salamov A.A."/>
            <person name="Brown D.W."/>
            <person name="Nagy L.G."/>
            <person name="Floudas D."/>
            <person name="Held B.W."/>
            <person name="Levasseur A."/>
            <person name="Lombard V."/>
            <person name="Morin E."/>
            <person name="Otillar R."/>
            <person name="Lindquist E.A."/>
            <person name="Sun H."/>
            <person name="LaButti K.M."/>
            <person name="Schmutz J."/>
            <person name="Jabbour D."/>
            <person name="Luo H."/>
            <person name="Baker S.E."/>
            <person name="Pisabarro A.G."/>
            <person name="Walton J.D."/>
            <person name="Blanchette R.A."/>
            <person name="Henrissat B."/>
            <person name="Martin F."/>
            <person name="Cullen D."/>
            <person name="Hibbett D.S."/>
            <person name="Grigoriev I.V."/>
        </authorList>
    </citation>
    <scope>NUCLEOTIDE SEQUENCE [LARGE SCALE GENOMIC DNA]</scope>
    <source>
        <strain evidence="4">CBS 339.88</strain>
    </source>
</reference>
<dbReference type="InterPro" id="IPR011990">
    <property type="entry name" value="TPR-like_helical_dom_sf"/>
</dbReference>
<accession>A0A067THD2</accession>
<evidence type="ECO:0000313" key="3">
    <source>
        <dbReference type="EMBL" id="KDR81762.1"/>
    </source>
</evidence>
<dbReference type="EMBL" id="KL142370">
    <property type="protein sequence ID" value="KDR81762.1"/>
    <property type="molecule type" value="Genomic_DNA"/>
</dbReference>
<feature type="region of interest" description="Disordered" evidence="1">
    <location>
        <begin position="579"/>
        <end position="599"/>
    </location>
</feature>
<sequence>MASPTDIQDGHVRPRPALYGTSERSEEIFREEMRSKGNGGRFPQFLYTAGRFLARVIPNVIRSRLYLLVLGIFMPLVRFHLRRSKTPQSLENMILFDRIAIAAYPHNHPSYSLILHDMGLHLTYRFQLFGNMEDLDESIRCYRDALQIRTRELSGPGRADTLLALGRNLCTRYETIREHEIVEQAIVYVKEAVDLVPETDPERGEALRTFSTTLWSSYESTRRLDALQEAIRYIKQALELCPDPEYRFLILHDLALQLQARYQRLGDAADTSDLDQAIEYQLQVLDHYPPTQNFHIRALHNLVVSVATRLQQPNVSPEKQKVLLEFANNPIYTNDGIFAYHTDATRLWRLLAAVWLQAQTARQYGHASARDAYITSLDLVDLSMQMRPSVEWRHGLLFRPEIRSLAAIVASYHIENNNIEAALGILENGRTRIWSRWRGLMASTSKLDESDPALAQAFQNASLGLINLGITHLDDIPGLYRRNGRTDAEIRAIAADSMLTNIRQLSEQYNDTVAKIRNISGFDFSSALFLLKAAKRCIYRSDALIIHNTNNIDVVPLGLNVPQIVSNLSNSLAIVHSSGLERHSKPRRKGHSRSDDMRTPSGSRIWWCPVGTLAMLPIHAAGPYRPGEKNLADLFVSSYTPNLTSLIRARESASEVSQSEPRPLVVGLSKSPGIGIGALPNVKQELDEVAEIFKSSATIYLNEEATPATVLGSLQHKWVHFSCHGALQLCGKR</sequence>
<name>A0A067THD2_GALM3</name>
<dbReference type="Gene3D" id="1.25.40.10">
    <property type="entry name" value="Tetratricopeptide repeat domain"/>
    <property type="match status" value="1"/>
</dbReference>
<dbReference type="AlphaFoldDB" id="A0A067THD2"/>
<keyword evidence="4" id="KW-1185">Reference proteome</keyword>
<dbReference type="STRING" id="685588.A0A067THD2"/>
<dbReference type="InterPro" id="IPR024983">
    <property type="entry name" value="CHAT_dom"/>
</dbReference>
<dbReference type="OrthoDB" id="9991317at2759"/>
<evidence type="ECO:0000259" key="2">
    <source>
        <dbReference type="Pfam" id="PF12770"/>
    </source>
</evidence>
<dbReference type="SUPFAM" id="SSF48452">
    <property type="entry name" value="TPR-like"/>
    <property type="match status" value="1"/>
</dbReference>
<dbReference type="Pfam" id="PF12770">
    <property type="entry name" value="CHAT"/>
    <property type="match status" value="1"/>
</dbReference>